<dbReference type="Pfam" id="PF13899">
    <property type="entry name" value="Thioredoxin_7"/>
    <property type="match status" value="1"/>
</dbReference>
<feature type="chain" id="PRO_5003990992" evidence="2">
    <location>
        <begin position="29"/>
        <end position="168"/>
    </location>
</feature>
<keyword evidence="1 2" id="KW-0732">Signal</keyword>
<dbReference type="InterPro" id="IPR051099">
    <property type="entry name" value="AGR/TXD"/>
</dbReference>
<dbReference type="InterPro" id="IPR017937">
    <property type="entry name" value="Thioredoxin_CS"/>
</dbReference>
<protein>
    <submittedName>
        <fullName evidence="4">ERp19 domain containing protein</fullName>
    </submittedName>
</protein>
<evidence type="ECO:0000259" key="3">
    <source>
        <dbReference type="PROSITE" id="PS51352"/>
    </source>
</evidence>
<evidence type="ECO:0000313" key="4">
    <source>
        <dbReference type="EMBL" id="ELR22975.1"/>
    </source>
</evidence>
<feature type="domain" description="Thioredoxin" evidence="3">
    <location>
        <begin position="27"/>
        <end position="158"/>
    </location>
</feature>
<dbReference type="PROSITE" id="PS00194">
    <property type="entry name" value="THIOREDOXIN_1"/>
    <property type="match status" value="1"/>
</dbReference>
<dbReference type="STRING" id="1257118.L8HCQ3"/>
<dbReference type="PROSITE" id="PS51352">
    <property type="entry name" value="THIOREDOXIN_2"/>
    <property type="match status" value="1"/>
</dbReference>
<dbReference type="OrthoDB" id="262308at2759"/>
<dbReference type="AlphaFoldDB" id="L8HCQ3"/>
<dbReference type="GO" id="GO:0005783">
    <property type="term" value="C:endoplasmic reticulum"/>
    <property type="evidence" value="ECO:0007669"/>
    <property type="project" value="TreeGrafter"/>
</dbReference>
<dbReference type="VEuPathDB" id="AmoebaDB:ACA1_359700"/>
<organism evidence="4 5">
    <name type="scientific">Acanthamoeba castellanii (strain ATCC 30010 / Neff)</name>
    <dbReference type="NCBI Taxonomy" id="1257118"/>
    <lineage>
        <taxon>Eukaryota</taxon>
        <taxon>Amoebozoa</taxon>
        <taxon>Discosea</taxon>
        <taxon>Longamoebia</taxon>
        <taxon>Centramoebida</taxon>
        <taxon>Acanthamoebidae</taxon>
        <taxon>Acanthamoeba</taxon>
    </lineage>
</organism>
<dbReference type="SUPFAM" id="SSF52833">
    <property type="entry name" value="Thioredoxin-like"/>
    <property type="match status" value="1"/>
</dbReference>
<feature type="signal peptide" evidence="2">
    <location>
        <begin position="1"/>
        <end position="28"/>
    </location>
</feature>
<dbReference type="KEGG" id="acan:ACA1_359700"/>
<dbReference type="GeneID" id="14923944"/>
<dbReference type="PANTHER" id="PTHR15337:SF11">
    <property type="entry name" value="THIOREDOXIN DOMAIN-CONTAINING PROTEIN"/>
    <property type="match status" value="1"/>
</dbReference>
<dbReference type="InterPro" id="IPR036249">
    <property type="entry name" value="Thioredoxin-like_sf"/>
</dbReference>
<sequence>MALFKSTPLFCVLVCVGLLACLAWSTHAAGDLSHGFGDSIAWVSYRDALEQAKQLNKPVFLLLHKSWCGACKRLKQDFAASKEIAEESKKFVMVNAEDEEEPHADATYNVDGGYIPRLFFLTPDGQLTGVYNEAGNAAYKYYYFTPDQILAAMSRALAAVGSPLNKEL</sequence>
<dbReference type="EMBL" id="KB007867">
    <property type="protein sequence ID" value="ELR22975.1"/>
    <property type="molecule type" value="Genomic_DNA"/>
</dbReference>
<reference evidence="4 5" key="1">
    <citation type="journal article" date="2013" name="Genome Biol.">
        <title>Genome of Acanthamoeba castellanii highlights extensive lateral gene transfer and early evolution of tyrosine kinase signaling.</title>
        <authorList>
            <person name="Clarke M."/>
            <person name="Lohan A.J."/>
            <person name="Liu B."/>
            <person name="Lagkouvardos I."/>
            <person name="Roy S."/>
            <person name="Zafar N."/>
            <person name="Bertelli C."/>
            <person name="Schilde C."/>
            <person name="Kianianmomeni A."/>
            <person name="Burglin T.R."/>
            <person name="Frech C."/>
            <person name="Turcotte B."/>
            <person name="Kopec K.O."/>
            <person name="Synnott J.M."/>
            <person name="Choo C."/>
            <person name="Paponov I."/>
            <person name="Finkler A."/>
            <person name="Soon Heng Tan C."/>
            <person name="Hutchins A.P."/>
            <person name="Weinmeier T."/>
            <person name="Rattei T."/>
            <person name="Chu J.S."/>
            <person name="Gimenez G."/>
            <person name="Irimia M."/>
            <person name="Rigden D.J."/>
            <person name="Fitzpatrick D.A."/>
            <person name="Lorenzo-Morales J."/>
            <person name="Bateman A."/>
            <person name="Chiu C.H."/>
            <person name="Tang P."/>
            <person name="Hegemann P."/>
            <person name="Fromm H."/>
            <person name="Raoult D."/>
            <person name="Greub G."/>
            <person name="Miranda-Saavedra D."/>
            <person name="Chen N."/>
            <person name="Nash P."/>
            <person name="Ginger M.L."/>
            <person name="Horn M."/>
            <person name="Schaap P."/>
            <person name="Caler L."/>
            <person name="Loftus B."/>
        </authorList>
    </citation>
    <scope>NUCLEOTIDE SEQUENCE [LARGE SCALE GENOMIC DNA]</scope>
    <source>
        <strain evidence="4 5">Neff</strain>
    </source>
</reference>
<gene>
    <name evidence="4" type="ORF">ACA1_359700</name>
</gene>
<evidence type="ECO:0000313" key="5">
    <source>
        <dbReference type="Proteomes" id="UP000011083"/>
    </source>
</evidence>
<dbReference type="InterPro" id="IPR013766">
    <property type="entry name" value="Thioredoxin_domain"/>
</dbReference>
<dbReference type="Proteomes" id="UP000011083">
    <property type="component" value="Unassembled WGS sequence"/>
</dbReference>
<dbReference type="RefSeq" id="XP_004352441.1">
    <property type="nucleotide sequence ID" value="XM_004352388.1"/>
</dbReference>
<name>L8HCQ3_ACACF</name>
<evidence type="ECO:0000256" key="2">
    <source>
        <dbReference type="SAM" id="SignalP"/>
    </source>
</evidence>
<dbReference type="Gene3D" id="3.40.30.10">
    <property type="entry name" value="Glutaredoxin"/>
    <property type="match status" value="1"/>
</dbReference>
<evidence type="ECO:0000256" key="1">
    <source>
        <dbReference type="ARBA" id="ARBA00022729"/>
    </source>
</evidence>
<dbReference type="PANTHER" id="PTHR15337">
    <property type="entry name" value="ANTERIOR GRADIENT PROTEIN-RELATED"/>
    <property type="match status" value="1"/>
</dbReference>
<proteinExistence type="predicted"/>
<dbReference type="OMA" id="SEHFVMV"/>
<keyword evidence="5" id="KW-1185">Reference proteome</keyword>
<dbReference type="PROSITE" id="PS51257">
    <property type="entry name" value="PROKAR_LIPOPROTEIN"/>
    <property type="match status" value="1"/>
</dbReference>
<accession>L8HCQ3</accession>